<accession>A0A5B6VAL4</accession>
<comment type="caution">
    <text evidence="1">The sequence shown here is derived from an EMBL/GenBank/DDBJ whole genome shotgun (WGS) entry which is preliminary data.</text>
</comment>
<dbReference type="PANTHER" id="PTHR33116">
    <property type="entry name" value="REVERSE TRANSCRIPTASE ZINC-BINDING DOMAIN-CONTAINING PROTEIN-RELATED-RELATED"/>
    <property type="match status" value="1"/>
</dbReference>
<dbReference type="OrthoDB" id="1088220at2759"/>
<dbReference type="PANTHER" id="PTHR33116:SF86">
    <property type="entry name" value="REVERSE TRANSCRIPTASE DOMAIN-CONTAINING PROTEIN"/>
    <property type="match status" value="1"/>
</dbReference>
<organism evidence="1 2">
    <name type="scientific">Gossypium australe</name>
    <dbReference type="NCBI Taxonomy" id="47621"/>
    <lineage>
        <taxon>Eukaryota</taxon>
        <taxon>Viridiplantae</taxon>
        <taxon>Streptophyta</taxon>
        <taxon>Embryophyta</taxon>
        <taxon>Tracheophyta</taxon>
        <taxon>Spermatophyta</taxon>
        <taxon>Magnoliopsida</taxon>
        <taxon>eudicotyledons</taxon>
        <taxon>Gunneridae</taxon>
        <taxon>Pentapetalae</taxon>
        <taxon>rosids</taxon>
        <taxon>malvids</taxon>
        <taxon>Malvales</taxon>
        <taxon>Malvaceae</taxon>
        <taxon>Malvoideae</taxon>
        <taxon>Gossypium</taxon>
    </lineage>
</organism>
<reference evidence="2" key="1">
    <citation type="journal article" date="2019" name="Plant Biotechnol. J.">
        <title>Genome sequencing of the Australian wild diploid species Gossypium australe highlights disease resistance and delayed gland morphogenesis.</title>
        <authorList>
            <person name="Cai Y."/>
            <person name="Cai X."/>
            <person name="Wang Q."/>
            <person name="Wang P."/>
            <person name="Zhang Y."/>
            <person name="Cai C."/>
            <person name="Xu Y."/>
            <person name="Wang K."/>
            <person name="Zhou Z."/>
            <person name="Wang C."/>
            <person name="Geng S."/>
            <person name="Li B."/>
            <person name="Dong Q."/>
            <person name="Hou Y."/>
            <person name="Wang H."/>
            <person name="Ai P."/>
            <person name="Liu Z."/>
            <person name="Yi F."/>
            <person name="Sun M."/>
            <person name="An G."/>
            <person name="Cheng J."/>
            <person name="Zhang Y."/>
            <person name="Shi Q."/>
            <person name="Xie Y."/>
            <person name="Shi X."/>
            <person name="Chang Y."/>
            <person name="Huang F."/>
            <person name="Chen Y."/>
            <person name="Hong S."/>
            <person name="Mi L."/>
            <person name="Sun Q."/>
            <person name="Zhang L."/>
            <person name="Zhou B."/>
            <person name="Peng R."/>
            <person name="Zhang X."/>
            <person name="Liu F."/>
        </authorList>
    </citation>
    <scope>NUCLEOTIDE SEQUENCE [LARGE SCALE GENOMIC DNA]</scope>
    <source>
        <strain evidence="2">cv. PA1801</strain>
    </source>
</reference>
<dbReference type="EMBL" id="SMMG02000007">
    <property type="protein sequence ID" value="KAA3466195.1"/>
    <property type="molecule type" value="Genomic_DNA"/>
</dbReference>
<evidence type="ECO:0000313" key="1">
    <source>
        <dbReference type="EMBL" id="KAA3466195.1"/>
    </source>
</evidence>
<gene>
    <name evidence="1" type="ORF">EPI10_001308</name>
</gene>
<dbReference type="Proteomes" id="UP000325315">
    <property type="component" value="Unassembled WGS sequence"/>
</dbReference>
<evidence type="ECO:0000313" key="2">
    <source>
        <dbReference type="Proteomes" id="UP000325315"/>
    </source>
</evidence>
<sequence length="142" mass="15862">MVGHNIHSTIDYDDLIIFGQADEAQAQEVRDLGSYLGVSLFHKKVTNNSLHFVVDKVHNKLSNWDARQLSLVGRTMMVPKGLCDEIECIVRKFIWGSHNGAIKMALPKSYGGLGLKHLKDHNTSFMIKVGFSIVPNSTALWV</sequence>
<protein>
    <submittedName>
        <fullName evidence="1">Retrovirus-related Pol polyprotein LINE-1</fullName>
    </submittedName>
</protein>
<name>A0A5B6VAL4_9ROSI</name>
<proteinExistence type="predicted"/>
<keyword evidence="2" id="KW-1185">Reference proteome</keyword>
<dbReference type="AlphaFoldDB" id="A0A5B6VAL4"/>